<feature type="region of interest" description="Disordered" evidence="4">
    <location>
        <begin position="77"/>
        <end position="110"/>
    </location>
</feature>
<feature type="region of interest" description="Disordered" evidence="4">
    <location>
        <begin position="423"/>
        <end position="478"/>
    </location>
</feature>
<dbReference type="Gramene" id="Pp3c10_21550V3.1">
    <property type="protein sequence ID" value="Pp3c10_21550V3.1"/>
    <property type="gene ID" value="Pp3c10_21550"/>
</dbReference>
<dbReference type="Gramene" id="Pp3c10_21550V3.2">
    <property type="protein sequence ID" value="Pp3c10_21550V3.2"/>
    <property type="gene ID" value="Pp3c10_21550"/>
</dbReference>
<dbReference type="EnsemblPlants" id="Pp3c10_21550V3.3">
    <property type="protein sequence ID" value="Pp3c10_21550V3.3"/>
    <property type="gene ID" value="Pp3c10_21550"/>
</dbReference>
<evidence type="ECO:0000313" key="6">
    <source>
        <dbReference type="EMBL" id="PNR47097.1"/>
    </source>
</evidence>
<dbReference type="InterPro" id="IPR007282">
    <property type="entry name" value="NOT2/3/5_C"/>
</dbReference>
<gene>
    <name evidence="7" type="primary">LOC112287760</name>
    <name evidence="6" type="ORF">PHYPA_014217</name>
</gene>
<dbReference type="PaxDb" id="3218-PP1S32_330V6.1"/>
<reference evidence="6 8" key="1">
    <citation type="journal article" date="2008" name="Science">
        <title>The Physcomitrella genome reveals evolutionary insights into the conquest of land by plants.</title>
        <authorList>
            <person name="Rensing S."/>
            <person name="Lang D."/>
            <person name="Zimmer A."/>
            <person name="Terry A."/>
            <person name="Salamov A."/>
            <person name="Shapiro H."/>
            <person name="Nishiyama T."/>
            <person name="Perroud P.-F."/>
            <person name="Lindquist E."/>
            <person name="Kamisugi Y."/>
            <person name="Tanahashi T."/>
            <person name="Sakakibara K."/>
            <person name="Fujita T."/>
            <person name="Oishi K."/>
            <person name="Shin-I T."/>
            <person name="Kuroki Y."/>
            <person name="Toyoda A."/>
            <person name="Suzuki Y."/>
            <person name="Hashimoto A."/>
            <person name="Yamaguchi K."/>
            <person name="Sugano A."/>
            <person name="Kohara Y."/>
            <person name="Fujiyama A."/>
            <person name="Anterola A."/>
            <person name="Aoki S."/>
            <person name="Ashton N."/>
            <person name="Barbazuk W.B."/>
            <person name="Barker E."/>
            <person name="Bennetzen J."/>
            <person name="Bezanilla M."/>
            <person name="Blankenship R."/>
            <person name="Cho S.H."/>
            <person name="Dutcher S."/>
            <person name="Estelle M."/>
            <person name="Fawcett J.A."/>
            <person name="Gundlach H."/>
            <person name="Hanada K."/>
            <person name="Heyl A."/>
            <person name="Hicks K.A."/>
            <person name="Hugh J."/>
            <person name="Lohr M."/>
            <person name="Mayer K."/>
            <person name="Melkozernov A."/>
            <person name="Murata T."/>
            <person name="Nelson D."/>
            <person name="Pils B."/>
            <person name="Prigge M."/>
            <person name="Reiss B."/>
            <person name="Renner T."/>
            <person name="Rombauts S."/>
            <person name="Rushton P."/>
            <person name="Sanderfoot A."/>
            <person name="Schween G."/>
            <person name="Shiu S.-H."/>
            <person name="Stueber K."/>
            <person name="Theodoulou F.L."/>
            <person name="Tu H."/>
            <person name="Van de Peer Y."/>
            <person name="Verrier P.J."/>
            <person name="Waters E."/>
            <person name="Wood A."/>
            <person name="Yang L."/>
            <person name="Cove D."/>
            <person name="Cuming A."/>
            <person name="Hasebe M."/>
            <person name="Lucas S."/>
            <person name="Mishler D.B."/>
            <person name="Reski R."/>
            <person name="Grigoriev I."/>
            <person name="Quatrano R.S."/>
            <person name="Boore J.L."/>
        </authorList>
    </citation>
    <scope>NUCLEOTIDE SEQUENCE [LARGE SCALE GENOMIC DNA]</scope>
    <source>
        <strain evidence="7 8">cv. Gransden 2004</strain>
    </source>
</reference>
<evidence type="ECO:0000313" key="8">
    <source>
        <dbReference type="Proteomes" id="UP000006727"/>
    </source>
</evidence>
<dbReference type="RefSeq" id="XP_024386891.1">
    <property type="nucleotide sequence ID" value="XM_024531123.2"/>
</dbReference>
<protein>
    <recommendedName>
        <fullName evidence="5">NOT2/NOT3/NOT5 C-terminal domain-containing protein</fullName>
    </recommendedName>
</protein>
<dbReference type="AlphaFoldDB" id="A0A2K1JZZ4"/>
<evidence type="ECO:0000313" key="7">
    <source>
        <dbReference type="EnsemblPlants" id="Pp3c10_21550V3.1"/>
    </source>
</evidence>
<organism evidence="6">
    <name type="scientific">Physcomitrium patens</name>
    <name type="common">Spreading-leaved earth moss</name>
    <name type="synonym">Physcomitrella patens</name>
    <dbReference type="NCBI Taxonomy" id="3218"/>
    <lineage>
        <taxon>Eukaryota</taxon>
        <taxon>Viridiplantae</taxon>
        <taxon>Streptophyta</taxon>
        <taxon>Embryophyta</taxon>
        <taxon>Bryophyta</taxon>
        <taxon>Bryophytina</taxon>
        <taxon>Bryopsida</taxon>
        <taxon>Funariidae</taxon>
        <taxon>Funariales</taxon>
        <taxon>Funariaceae</taxon>
        <taxon>Physcomitrium</taxon>
    </lineage>
</organism>
<evidence type="ECO:0000256" key="4">
    <source>
        <dbReference type="SAM" id="MobiDB-lite"/>
    </source>
</evidence>
<evidence type="ECO:0000256" key="1">
    <source>
        <dbReference type="ARBA" id="ARBA00007682"/>
    </source>
</evidence>
<reference evidence="7" key="3">
    <citation type="submission" date="2020-12" db="UniProtKB">
        <authorList>
            <consortium name="EnsemblPlants"/>
        </authorList>
    </citation>
    <scope>IDENTIFICATION</scope>
</reference>
<evidence type="ECO:0000259" key="5">
    <source>
        <dbReference type="Pfam" id="PF04153"/>
    </source>
</evidence>
<proteinExistence type="inferred from homology"/>
<keyword evidence="8" id="KW-1185">Reference proteome</keyword>
<dbReference type="EnsemblPlants" id="Pp3c10_21550V3.1">
    <property type="protein sequence ID" value="Pp3c10_21550V3.1"/>
    <property type="gene ID" value="Pp3c10_21550"/>
</dbReference>
<dbReference type="Gene3D" id="2.30.30.1020">
    <property type="entry name" value="CCR4-NOT complex subunit 2/3/5, C-terminal domain"/>
    <property type="match status" value="1"/>
</dbReference>
<dbReference type="Gramene" id="Pp3c10_21550V3.3">
    <property type="protein sequence ID" value="Pp3c10_21550V3.3"/>
    <property type="gene ID" value="Pp3c10_21550"/>
</dbReference>
<name>A0A2K1JZZ4_PHYPA</name>
<reference evidence="6 8" key="2">
    <citation type="journal article" date="2018" name="Plant J.">
        <title>The Physcomitrella patens chromosome-scale assembly reveals moss genome structure and evolution.</title>
        <authorList>
            <person name="Lang D."/>
            <person name="Ullrich K.K."/>
            <person name="Murat F."/>
            <person name="Fuchs J."/>
            <person name="Jenkins J."/>
            <person name="Haas F.B."/>
            <person name="Piednoel M."/>
            <person name="Gundlach H."/>
            <person name="Van Bel M."/>
            <person name="Meyberg R."/>
            <person name="Vives C."/>
            <person name="Morata J."/>
            <person name="Symeonidi A."/>
            <person name="Hiss M."/>
            <person name="Muchero W."/>
            <person name="Kamisugi Y."/>
            <person name="Saleh O."/>
            <person name="Blanc G."/>
            <person name="Decker E.L."/>
            <person name="van Gessel N."/>
            <person name="Grimwood J."/>
            <person name="Hayes R.D."/>
            <person name="Graham S.W."/>
            <person name="Gunter L.E."/>
            <person name="McDaniel S.F."/>
            <person name="Hoernstein S.N.W."/>
            <person name="Larsson A."/>
            <person name="Li F.W."/>
            <person name="Perroud P.F."/>
            <person name="Phillips J."/>
            <person name="Ranjan P."/>
            <person name="Rokshar D.S."/>
            <person name="Rothfels C.J."/>
            <person name="Schneider L."/>
            <person name="Shu S."/>
            <person name="Stevenson D.W."/>
            <person name="Thummler F."/>
            <person name="Tillich M."/>
            <person name="Villarreal Aguilar J.C."/>
            <person name="Widiez T."/>
            <person name="Wong G.K."/>
            <person name="Wymore A."/>
            <person name="Zhang Y."/>
            <person name="Zimmer A.D."/>
            <person name="Quatrano R.S."/>
            <person name="Mayer K.F.X."/>
            <person name="Goodstein D."/>
            <person name="Casacuberta J.M."/>
            <person name="Vandepoele K."/>
            <person name="Reski R."/>
            <person name="Cuming A.C."/>
            <person name="Tuskan G.A."/>
            <person name="Maumus F."/>
            <person name="Salse J."/>
            <person name="Schmutz J."/>
            <person name="Rensing S.A."/>
        </authorList>
    </citation>
    <scope>NUCLEOTIDE SEQUENCE [LARGE SCALE GENOMIC DNA]</scope>
    <source>
        <strain evidence="7 8">cv. Gransden 2004</strain>
    </source>
</reference>
<evidence type="ECO:0000256" key="3">
    <source>
        <dbReference type="ARBA" id="ARBA00023163"/>
    </source>
</evidence>
<dbReference type="InterPro" id="IPR040168">
    <property type="entry name" value="Not2/3/5"/>
</dbReference>
<dbReference type="GeneID" id="112287760"/>
<dbReference type="GO" id="GO:0006355">
    <property type="term" value="P:regulation of DNA-templated transcription"/>
    <property type="evidence" value="ECO:0007669"/>
    <property type="project" value="InterPro"/>
</dbReference>
<feature type="compositionally biased region" description="Low complexity" evidence="4">
    <location>
        <begin position="159"/>
        <end position="184"/>
    </location>
</feature>
<comment type="similarity">
    <text evidence="1">Belongs to the CNOT2/3/5 family.</text>
</comment>
<feature type="region of interest" description="Disordered" evidence="4">
    <location>
        <begin position="150"/>
        <end position="184"/>
    </location>
</feature>
<keyword evidence="2" id="KW-0805">Transcription regulation</keyword>
<feature type="domain" description="NOT2/NOT3/NOT5 C-terminal" evidence="5">
    <location>
        <begin position="570"/>
        <end position="692"/>
    </location>
</feature>
<dbReference type="InterPro" id="IPR038635">
    <property type="entry name" value="CCR4-NOT_su2/3/5_C_sf"/>
</dbReference>
<feature type="compositionally biased region" description="Polar residues" evidence="4">
    <location>
        <begin position="94"/>
        <end position="110"/>
    </location>
</feature>
<dbReference type="Proteomes" id="UP000006727">
    <property type="component" value="Chromosome 10"/>
</dbReference>
<dbReference type="FunCoup" id="A0A2K1JZZ4">
    <property type="interactions" value="4494"/>
</dbReference>
<sequence>MLDYRSSNMYYPLRHESNANKESMLNGSATSLLDGSANTARPFGASSFTSQSGTTPNFNHTANLQGVHNQGIYNMQTMPNGLSSRNTGFGGPSSGTHQSGGSSASGRFSTNSLGVGLSQLSQGGLYGHSSMTNRTGTSLVGNHSYSSNVNVGGSGVGSPGSSSISNRASLSGMGGSPSQMGSVGPRIVSSVGGVGLAGGGGLTRALNAGVGVNMQNLNSSRVNMGQLSGSNGIGVQGPGRPANSLLQQGVNISSSTYNPSGDLLAMLSRASPQGVSSMLGNNFSTSPSSNMQGQLYSANGHVGVMSPSSVGNGNDGVAFDINDFPQLTTRQSPSGNMQGSVGGLRKQGINALVQQNQEFSIQNEDFPALPGYKGGNHDLASELQQHHKDQQHDLAAMQVQHFLMGRSTGFSQGGFYASNRHMLQQQQQQPAGNASEPQHLHAGVGGSFSSARGHPSYHSEMVGAPGSGATQVHRSGVGGALGQYDHSLNYQHQSPSRAGGTFTQQLLQAGMAGALRDSLKQGGTAQQPDLFGLLGLLSVIRMSDPDLTTLALGTDLTTLGLNLNSRENLYKTFSSPWADEPIRGEPDFLVPLCYDQKAPQLQPNHFTKFQDSTLFYIFYSMPRDEAQIYAASELSNRGWVFQKELSRWLKRAPNCEPMVKTQTYERGTFFFLDPTTMEIGCKENFVLHYDMLEKPPQLPAQQ</sequence>
<evidence type="ECO:0000256" key="2">
    <source>
        <dbReference type="ARBA" id="ARBA00023015"/>
    </source>
</evidence>
<keyword evidence="3" id="KW-0804">Transcription</keyword>
<dbReference type="EnsemblPlants" id="Pp3c10_21550V3.2">
    <property type="protein sequence ID" value="Pp3c10_21550V3.2"/>
    <property type="gene ID" value="Pp3c10_21550"/>
</dbReference>
<dbReference type="PANTHER" id="PTHR23326">
    <property type="entry name" value="CCR4 NOT-RELATED"/>
    <property type="match status" value="1"/>
</dbReference>
<dbReference type="EMBL" id="ABEU02000010">
    <property type="protein sequence ID" value="PNR47097.1"/>
    <property type="molecule type" value="Genomic_DNA"/>
</dbReference>
<dbReference type="GO" id="GO:0030015">
    <property type="term" value="C:CCR4-NOT core complex"/>
    <property type="evidence" value="ECO:0000318"/>
    <property type="project" value="GO_Central"/>
</dbReference>
<dbReference type="STRING" id="3218.A0A2K1JZZ4"/>
<accession>A0A2K1JZZ4</accession>
<feature type="compositionally biased region" description="Polar residues" evidence="4">
    <location>
        <begin position="77"/>
        <end position="87"/>
    </location>
</feature>
<dbReference type="Pfam" id="PF04153">
    <property type="entry name" value="NOT2_3_5_C"/>
    <property type="match status" value="1"/>
</dbReference>
<dbReference type="GO" id="GO:0000932">
    <property type="term" value="C:P-body"/>
    <property type="evidence" value="ECO:0000318"/>
    <property type="project" value="GO_Central"/>
</dbReference>
<dbReference type="GO" id="GO:0000289">
    <property type="term" value="P:nuclear-transcribed mRNA poly(A) tail shortening"/>
    <property type="evidence" value="ECO:0000318"/>
    <property type="project" value="GO_Central"/>
</dbReference>